<protein>
    <submittedName>
        <fullName evidence="5">Replicative DNA helicase loader DnaB</fullName>
    </submittedName>
</protein>
<evidence type="ECO:0000256" key="2">
    <source>
        <dbReference type="SAM" id="MobiDB-lite"/>
    </source>
</evidence>
<reference evidence="5 6" key="1">
    <citation type="submission" date="2018-04" db="EMBL/GenBank/DDBJ databases">
        <title>Genomic Encyclopedia of Archaeal and Bacterial Type Strains, Phase II (KMG-II): from individual species to whole genera.</title>
        <authorList>
            <person name="Goeker M."/>
        </authorList>
    </citation>
    <scope>NUCLEOTIDE SEQUENCE [LARGE SCALE GENOMIC DNA]</scope>
    <source>
        <strain evidence="5 6">DSM 45169</strain>
    </source>
</reference>
<evidence type="ECO:0000313" key="6">
    <source>
        <dbReference type="Proteomes" id="UP000241639"/>
    </source>
</evidence>
<name>A0A2T4Z898_9BACL</name>
<sequence length="533" mass="61147">MGGETGSKSSLSTFGSPVTIEDPSQENGSGGLPMSTVPWNECTPHDRWIGRSFRPIQPADMIALIQLYQPVVGPKAISLYNTLAYQLPLHQAGTTSAQTHLDLMKGLQWPMGELLSARFRLEGVGLWNTYRSEESERRLYTYELVPPLSPLRFFQSDVLSITLFNRVGKERFRRLYQQLVRSSSAEEENGHELTKTFQQVFGSLSPTEIASASEMEETIGWSGTESDTLLDEGKPPAFEREEEDLAMVKARLEPYLAAGAWTEEVEGQIREIRFLYQLDDWDLIKALQNPYVTQNGHIHVNRFRSFVRSQYRMRHGRHPVVVERQQLDRSTVSPLSVQKQAIPSPEVPDQAKGEQSDEEKHFRVLAEISPVELLTAFQKGKQVPRADLELVEDLTQQYELPYGVVNVLLEYVLYSHDFKLPRPLVEKIAGHWARKNIRTVEEAREMARKEWNWEWKKRKNQSGTRRNQSTRSNPQRREREDRLPKSVAEALEQEGGTSPTPSQINPETEARLREKLNQMHQNLSRRIKEKGSS</sequence>
<dbReference type="Pfam" id="PF25888">
    <property type="entry name" value="WHD_DnaB"/>
    <property type="match status" value="1"/>
</dbReference>
<dbReference type="InterPro" id="IPR058660">
    <property type="entry name" value="WHD_DnaB"/>
</dbReference>
<feature type="domain" description="DnaB/C C-terminal" evidence="3">
    <location>
        <begin position="380"/>
        <end position="445"/>
    </location>
</feature>
<evidence type="ECO:0000313" key="5">
    <source>
        <dbReference type="EMBL" id="PTM58119.1"/>
    </source>
</evidence>
<evidence type="ECO:0000259" key="3">
    <source>
        <dbReference type="Pfam" id="PF07261"/>
    </source>
</evidence>
<keyword evidence="5" id="KW-0378">Hydrolase</keyword>
<dbReference type="EMBL" id="PZZP01000001">
    <property type="protein sequence ID" value="PTM58119.1"/>
    <property type="molecule type" value="Genomic_DNA"/>
</dbReference>
<organism evidence="5 6">
    <name type="scientific">Desmospora activa DSM 45169</name>
    <dbReference type="NCBI Taxonomy" id="1121389"/>
    <lineage>
        <taxon>Bacteria</taxon>
        <taxon>Bacillati</taxon>
        <taxon>Bacillota</taxon>
        <taxon>Bacilli</taxon>
        <taxon>Bacillales</taxon>
        <taxon>Thermoactinomycetaceae</taxon>
        <taxon>Desmospora</taxon>
    </lineage>
</organism>
<feature type="compositionally biased region" description="Polar residues" evidence="2">
    <location>
        <begin position="1"/>
        <end position="16"/>
    </location>
</feature>
<feature type="region of interest" description="Disordered" evidence="2">
    <location>
        <begin position="457"/>
        <end position="509"/>
    </location>
</feature>
<dbReference type="AlphaFoldDB" id="A0A2T4Z898"/>
<comment type="caution">
    <text evidence="5">The sequence shown here is derived from an EMBL/GenBank/DDBJ whole genome shotgun (WGS) entry which is preliminary data.</text>
</comment>
<keyword evidence="6" id="KW-1185">Reference proteome</keyword>
<proteinExistence type="inferred from homology"/>
<feature type="compositionally biased region" description="Polar residues" evidence="2">
    <location>
        <begin position="461"/>
        <end position="473"/>
    </location>
</feature>
<evidence type="ECO:0000256" key="1">
    <source>
        <dbReference type="ARBA" id="ARBA00093462"/>
    </source>
</evidence>
<dbReference type="Proteomes" id="UP000241639">
    <property type="component" value="Unassembled WGS sequence"/>
</dbReference>
<accession>A0A2T4Z898</accession>
<dbReference type="InterPro" id="IPR006343">
    <property type="entry name" value="DnaB/C_C"/>
</dbReference>
<evidence type="ECO:0000259" key="4">
    <source>
        <dbReference type="Pfam" id="PF25888"/>
    </source>
</evidence>
<dbReference type="Pfam" id="PF07261">
    <property type="entry name" value="DnaB_2"/>
    <property type="match status" value="1"/>
</dbReference>
<feature type="region of interest" description="Disordered" evidence="2">
    <location>
        <begin position="1"/>
        <end position="36"/>
    </location>
</feature>
<feature type="domain" description="Replicative helicase loading/DNA remodeling protein DnaB N-terminal winged helix" evidence="4">
    <location>
        <begin position="59"/>
        <end position="207"/>
    </location>
</feature>
<keyword evidence="5" id="KW-0067">ATP-binding</keyword>
<gene>
    <name evidence="5" type="ORF">C8J48_0691</name>
</gene>
<comment type="similarity">
    <text evidence="1">Belongs to the DnaB/DnaD family.</text>
</comment>
<feature type="region of interest" description="Disordered" evidence="2">
    <location>
        <begin position="329"/>
        <end position="357"/>
    </location>
</feature>
<keyword evidence="5" id="KW-0547">Nucleotide-binding</keyword>
<keyword evidence="5" id="KW-0347">Helicase</keyword>
<feature type="compositionally biased region" description="Polar residues" evidence="2">
    <location>
        <begin position="329"/>
        <end position="341"/>
    </location>
</feature>
<feature type="compositionally biased region" description="Polar residues" evidence="2">
    <location>
        <begin position="495"/>
        <end position="506"/>
    </location>
</feature>
<feature type="compositionally biased region" description="Basic and acidic residues" evidence="2">
    <location>
        <begin position="475"/>
        <end position="484"/>
    </location>
</feature>
<dbReference type="GO" id="GO:0004386">
    <property type="term" value="F:helicase activity"/>
    <property type="evidence" value="ECO:0007669"/>
    <property type="project" value="UniProtKB-KW"/>
</dbReference>